<keyword evidence="1" id="KW-0812">Transmembrane</keyword>
<dbReference type="EMBL" id="NPMS01000004">
    <property type="protein sequence ID" value="OZU88554.1"/>
    <property type="molecule type" value="Genomic_DNA"/>
</dbReference>
<dbReference type="Proteomes" id="UP000216498">
    <property type="component" value="Unassembled WGS sequence"/>
</dbReference>
<evidence type="ECO:0000313" key="3">
    <source>
        <dbReference type="Proteomes" id="UP000216498"/>
    </source>
</evidence>
<proteinExistence type="predicted"/>
<gene>
    <name evidence="2" type="ORF">CIL03_09630</name>
</gene>
<name>A0A265NAQ7_9BACI</name>
<keyword evidence="1" id="KW-1133">Transmembrane helix</keyword>
<evidence type="ECO:0000256" key="1">
    <source>
        <dbReference type="SAM" id="Phobius"/>
    </source>
</evidence>
<comment type="caution">
    <text evidence="2">The sequence shown here is derived from an EMBL/GenBank/DDBJ whole genome shotgun (WGS) entry which is preliminary data.</text>
</comment>
<protein>
    <submittedName>
        <fullName evidence="2">Uncharacterized protein</fullName>
    </submittedName>
</protein>
<reference evidence="2 3" key="1">
    <citation type="submission" date="2017-08" db="EMBL/GenBank/DDBJ databases">
        <title>Virgibacillus indicus sp. nov. and Virgibacillus profoundi sp. nov, two moderately halophilic bacteria isolated from marine sediment by using the Microfluidic Streak Plate.</title>
        <authorList>
            <person name="Xu B."/>
            <person name="Hu B."/>
            <person name="Wang J."/>
            <person name="Zhu Y."/>
            <person name="Huang L."/>
            <person name="Du W."/>
            <person name="Huang Y."/>
        </authorList>
    </citation>
    <scope>NUCLEOTIDE SEQUENCE [LARGE SCALE GENOMIC DNA]</scope>
    <source>
        <strain evidence="2 3">IO3-P2-C2</strain>
    </source>
</reference>
<feature type="transmembrane region" description="Helical" evidence="1">
    <location>
        <begin position="44"/>
        <end position="65"/>
    </location>
</feature>
<dbReference type="AlphaFoldDB" id="A0A265NAQ7"/>
<accession>A0A265NAQ7</accession>
<evidence type="ECO:0000313" key="2">
    <source>
        <dbReference type="EMBL" id="OZU88554.1"/>
    </source>
</evidence>
<keyword evidence="3" id="KW-1185">Reference proteome</keyword>
<dbReference type="OrthoDB" id="2954508at2"/>
<organism evidence="2 3">
    <name type="scientific">Virgibacillus indicus</name>
    <dbReference type="NCBI Taxonomy" id="2024554"/>
    <lineage>
        <taxon>Bacteria</taxon>
        <taxon>Bacillati</taxon>
        <taxon>Bacillota</taxon>
        <taxon>Bacilli</taxon>
        <taxon>Bacillales</taxon>
        <taxon>Bacillaceae</taxon>
        <taxon>Virgibacillus</taxon>
    </lineage>
</organism>
<sequence length="549" mass="64843">MDDKKIDDLLNEMKDDYEKLPEFTDNRSIMNQQLKKKKTSWPKVIPVFAIVMGFLLFMLISLPYVNDFDQAENDTNYVEMYYLKAKKQFQETLGIDSVDSFQLNEQAEIILEQYGSTTDPEEIDQAKAEIDKIFTAPSQIMNQINGDSQPVSEEELDRLILNMNKLVFSLEEYFRDLLVDHKMTIDKQKMILKAQRQPENYTGSSEIRDFLITLKEQGFLVADRGMRNSLSVQVNLEWLENGIKNWEGYEGYREYLKLLGTRVDAYTPGVDNRHDIPWTDFDEILLELEKLLETYPEEREFLRKYSSIYYTMTKYLNDYLAGGIDTLTDPAGGNHLDEAAQKELKDFVKNHKQSKFNPIVKDAVNKYENHMDWVRARDIFNLDFSELSILFDERFKGISYDEIQLLRRWPISHATFEQYQDFHTEKDPVFLEKLAAFEFLSLYMYVHDNLSLYEGVQDIEKFSSLYSKESKWMEEDTQKLIEASDKEKLDFYWYETLNESTHLLKEGTEDKNNVNYIFINNLEKPARIISTIQLVKEEGSWKVLDRKVE</sequence>
<keyword evidence="1" id="KW-0472">Membrane</keyword>
<dbReference type="RefSeq" id="WP_094885651.1">
    <property type="nucleotide sequence ID" value="NZ_NPMS01000004.1"/>
</dbReference>